<feature type="region of interest" description="Disordered" evidence="1">
    <location>
        <begin position="265"/>
        <end position="337"/>
    </location>
</feature>
<feature type="region of interest" description="Disordered" evidence="1">
    <location>
        <begin position="394"/>
        <end position="426"/>
    </location>
</feature>
<keyword evidence="3" id="KW-1185">Reference proteome</keyword>
<evidence type="ECO:0000313" key="3">
    <source>
        <dbReference type="Proteomes" id="UP000026961"/>
    </source>
</evidence>
<protein>
    <submittedName>
        <fullName evidence="2">Uncharacterized protein</fullName>
    </submittedName>
</protein>
<name>A0A0D9Z7I6_9ORYZ</name>
<evidence type="ECO:0000313" key="2">
    <source>
        <dbReference type="EnsemblPlants" id="OGLUM03G18300.1"/>
    </source>
</evidence>
<feature type="region of interest" description="Disordered" evidence="1">
    <location>
        <begin position="1"/>
        <end position="33"/>
    </location>
</feature>
<evidence type="ECO:0000256" key="1">
    <source>
        <dbReference type="SAM" id="MobiDB-lite"/>
    </source>
</evidence>
<dbReference type="EnsemblPlants" id="OGLUM03G18300.1">
    <property type="protein sequence ID" value="OGLUM03G18300.1"/>
    <property type="gene ID" value="OGLUM03G18300"/>
</dbReference>
<reference evidence="2" key="2">
    <citation type="submission" date="2018-05" db="EMBL/GenBank/DDBJ databases">
        <title>OgluRS3 (Oryza glumaepatula Reference Sequence Version 3).</title>
        <authorList>
            <person name="Zhang J."/>
            <person name="Kudrna D."/>
            <person name="Lee S."/>
            <person name="Talag J."/>
            <person name="Welchert J."/>
            <person name="Wing R.A."/>
        </authorList>
    </citation>
    <scope>NUCLEOTIDE SEQUENCE [LARGE SCALE GENOMIC DNA]</scope>
</reference>
<feature type="region of interest" description="Disordered" evidence="1">
    <location>
        <begin position="64"/>
        <end position="87"/>
    </location>
</feature>
<reference evidence="2" key="1">
    <citation type="submission" date="2015-04" db="UniProtKB">
        <authorList>
            <consortium name="EnsemblPlants"/>
        </authorList>
    </citation>
    <scope>IDENTIFICATION</scope>
</reference>
<feature type="compositionally biased region" description="Polar residues" evidence="1">
    <location>
        <begin position="272"/>
        <end position="282"/>
    </location>
</feature>
<feature type="compositionally biased region" description="Basic and acidic residues" evidence="1">
    <location>
        <begin position="396"/>
        <end position="405"/>
    </location>
</feature>
<dbReference type="Proteomes" id="UP000026961">
    <property type="component" value="Chromosome 3"/>
</dbReference>
<organism evidence="2">
    <name type="scientific">Oryza glumipatula</name>
    <dbReference type="NCBI Taxonomy" id="40148"/>
    <lineage>
        <taxon>Eukaryota</taxon>
        <taxon>Viridiplantae</taxon>
        <taxon>Streptophyta</taxon>
        <taxon>Embryophyta</taxon>
        <taxon>Tracheophyta</taxon>
        <taxon>Spermatophyta</taxon>
        <taxon>Magnoliopsida</taxon>
        <taxon>Liliopsida</taxon>
        <taxon>Poales</taxon>
        <taxon>Poaceae</taxon>
        <taxon>BOP clade</taxon>
        <taxon>Oryzoideae</taxon>
        <taxon>Oryzeae</taxon>
        <taxon>Oryzinae</taxon>
        <taxon>Oryza</taxon>
    </lineage>
</organism>
<proteinExistence type="predicted"/>
<feature type="compositionally biased region" description="Basic and acidic residues" evidence="1">
    <location>
        <begin position="320"/>
        <end position="329"/>
    </location>
</feature>
<dbReference type="AlphaFoldDB" id="A0A0D9Z7I6"/>
<dbReference type="HOGENOM" id="CLU_615918_0_0_1"/>
<dbReference type="Gramene" id="OGLUM03G18300.1">
    <property type="protein sequence ID" value="OGLUM03G18300.1"/>
    <property type="gene ID" value="OGLUM03G18300"/>
</dbReference>
<sequence>MVSPCRRAPRDLPPPACGPVAGDGGGSPLTSPASSTLTVAAARLLLLLHRLLLLLLLLLPRTRTSASSATTTTTTAMPHVVPPSRAPPPPANSDLFKAFPPPLLSPPTREFCSPRGRRARAPARSLQPWPPLLPPPRAASAASHIAIITNRPASRPNVDAQAATSGVLTIASAAWGLAGKSIPIPGRRGTSSLNGAPATPDTFYKTAEFQMTSLPHGEAARARARRTWDLAAAPAAAAAARPRAPRRHCLGSRPFPIPKAWGEGVDEERRATTTCKDSTTGVRRSPAIGNATSGGHEFATAGSSGGELVAAESGGPVAEDGCRLRRERSGGSSSGKEGAEVAAVAMESGAVALFSPDLAAGFEWPYPASGSLWLTELARRVAMSMTTAVRGVEANDGGRMRRGGDDSGLAPCRGDDDSEGTERTPEKVNIYTFEMYHTEYKGGAS</sequence>
<accession>A0A0D9Z7I6</accession>
<feature type="compositionally biased region" description="Low complexity" evidence="1">
    <location>
        <begin position="64"/>
        <end position="79"/>
    </location>
</feature>